<evidence type="ECO:0000313" key="19">
    <source>
        <dbReference type="Proteomes" id="UP000829720"/>
    </source>
</evidence>
<evidence type="ECO:0000256" key="9">
    <source>
        <dbReference type="ARBA" id="ARBA00022840"/>
    </source>
</evidence>
<dbReference type="SUPFAM" id="SSF55073">
    <property type="entry name" value="Nucleotide cyclase"/>
    <property type="match status" value="1"/>
</dbReference>
<evidence type="ECO:0000256" key="5">
    <source>
        <dbReference type="ARBA" id="ARBA00012201"/>
    </source>
</evidence>
<dbReference type="GO" id="GO:0035556">
    <property type="term" value="P:intracellular signal transduction"/>
    <property type="evidence" value="ECO:0007669"/>
    <property type="project" value="InterPro"/>
</dbReference>
<dbReference type="GO" id="GO:0005524">
    <property type="term" value="F:ATP binding"/>
    <property type="evidence" value="ECO:0007669"/>
    <property type="project" value="UniProtKB-KW"/>
</dbReference>
<evidence type="ECO:0000256" key="13">
    <source>
        <dbReference type="ARBA" id="ARBA00023136"/>
    </source>
</evidence>
<evidence type="ECO:0000256" key="7">
    <source>
        <dbReference type="ARBA" id="ARBA00022723"/>
    </source>
</evidence>
<feature type="transmembrane region" description="Helical" evidence="16">
    <location>
        <begin position="87"/>
        <end position="111"/>
    </location>
</feature>
<dbReference type="OrthoDB" id="10006362at2759"/>
<evidence type="ECO:0000256" key="14">
    <source>
        <dbReference type="ARBA" id="ARBA00023239"/>
    </source>
</evidence>
<comment type="caution">
    <text evidence="18">The sequence shown here is derived from an EMBL/GenBank/DDBJ whole genome shotgun (WGS) entry which is preliminary data.</text>
</comment>
<evidence type="ECO:0000256" key="1">
    <source>
        <dbReference type="ARBA" id="ARBA00001593"/>
    </source>
</evidence>
<evidence type="ECO:0000313" key="18">
    <source>
        <dbReference type="EMBL" id="KAI1885665.1"/>
    </source>
</evidence>
<keyword evidence="19" id="KW-1185">Reference proteome</keyword>
<keyword evidence="12" id="KW-0115">cAMP biosynthesis</keyword>
<dbReference type="PROSITE" id="PS50125">
    <property type="entry name" value="GUANYLATE_CYCLASE_2"/>
    <property type="match status" value="1"/>
</dbReference>
<name>A0A8T3CSL1_9TELE</name>
<keyword evidence="14 15" id="KW-0456">Lyase</keyword>
<keyword evidence="10" id="KW-0460">Magnesium</keyword>
<dbReference type="InterPro" id="IPR032628">
    <property type="entry name" value="AC_N"/>
</dbReference>
<evidence type="ECO:0000256" key="11">
    <source>
        <dbReference type="ARBA" id="ARBA00022989"/>
    </source>
</evidence>
<evidence type="ECO:0000256" key="16">
    <source>
        <dbReference type="SAM" id="Phobius"/>
    </source>
</evidence>
<evidence type="ECO:0000256" key="15">
    <source>
        <dbReference type="RuleBase" id="RU000405"/>
    </source>
</evidence>
<dbReference type="AlphaFoldDB" id="A0A8T3CSL1"/>
<evidence type="ECO:0000256" key="4">
    <source>
        <dbReference type="ARBA" id="ARBA00004141"/>
    </source>
</evidence>
<comment type="catalytic activity">
    <reaction evidence="1">
        <text>ATP = 3',5'-cyclic AMP + diphosphate</text>
        <dbReference type="Rhea" id="RHEA:15389"/>
        <dbReference type="ChEBI" id="CHEBI:30616"/>
        <dbReference type="ChEBI" id="CHEBI:33019"/>
        <dbReference type="ChEBI" id="CHEBI:58165"/>
        <dbReference type="EC" id="4.6.1.1"/>
    </reaction>
</comment>
<evidence type="ECO:0000256" key="8">
    <source>
        <dbReference type="ARBA" id="ARBA00022741"/>
    </source>
</evidence>
<evidence type="ECO:0000256" key="2">
    <source>
        <dbReference type="ARBA" id="ARBA00001936"/>
    </source>
</evidence>
<dbReference type="Gene3D" id="3.30.70.1230">
    <property type="entry name" value="Nucleotide cyclase"/>
    <property type="match status" value="1"/>
</dbReference>
<comment type="cofactor">
    <cofactor evidence="3">
        <name>Mg(2+)</name>
        <dbReference type="ChEBI" id="CHEBI:18420"/>
    </cofactor>
</comment>
<dbReference type="GO" id="GO:0006171">
    <property type="term" value="P:cAMP biosynthetic process"/>
    <property type="evidence" value="ECO:0007669"/>
    <property type="project" value="UniProtKB-KW"/>
</dbReference>
<dbReference type="FunFam" id="3.30.70.1230:FF:000010">
    <property type="entry name" value="Adenylate cyclase 2"/>
    <property type="match status" value="1"/>
</dbReference>
<dbReference type="Proteomes" id="UP000829720">
    <property type="component" value="Unassembled WGS sequence"/>
</dbReference>
<proteinExistence type="inferred from homology"/>
<evidence type="ECO:0000259" key="17">
    <source>
        <dbReference type="PROSITE" id="PS50125"/>
    </source>
</evidence>
<dbReference type="SMART" id="SM00044">
    <property type="entry name" value="CYCc"/>
    <property type="match status" value="1"/>
</dbReference>
<dbReference type="GO" id="GO:0046872">
    <property type="term" value="F:metal ion binding"/>
    <property type="evidence" value="ECO:0007669"/>
    <property type="project" value="UniProtKB-KW"/>
</dbReference>
<dbReference type="InterPro" id="IPR018297">
    <property type="entry name" value="A/G_cyclase_CS"/>
</dbReference>
<keyword evidence="13 16" id="KW-0472">Membrane</keyword>
<dbReference type="CDD" id="cd07302">
    <property type="entry name" value="CHD"/>
    <property type="match status" value="1"/>
</dbReference>
<accession>A0A8T3CSL1</accession>
<feature type="transmembrane region" description="Helical" evidence="16">
    <location>
        <begin position="228"/>
        <end position="248"/>
    </location>
</feature>
<feature type="transmembrane region" description="Helical" evidence="16">
    <location>
        <begin position="174"/>
        <end position="192"/>
    </location>
</feature>
<keyword evidence="7" id="KW-0479">Metal-binding</keyword>
<dbReference type="PROSITE" id="PS00452">
    <property type="entry name" value="GUANYLATE_CYCLASE_1"/>
    <property type="match status" value="1"/>
</dbReference>
<dbReference type="EMBL" id="JAERUA010000020">
    <property type="protein sequence ID" value="KAI1885665.1"/>
    <property type="molecule type" value="Genomic_DNA"/>
</dbReference>
<evidence type="ECO:0000256" key="3">
    <source>
        <dbReference type="ARBA" id="ARBA00001946"/>
    </source>
</evidence>
<evidence type="ECO:0000256" key="12">
    <source>
        <dbReference type="ARBA" id="ARBA00022998"/>
    </source>
</evidence>
<dbReference type="Pfam" id="PF16214">
    <property type="entry name" value="AC_N"/>
    <property type="match status" value="1"/>
</dbReference>
<comment type="cofactor">
    <cofactor evidence="2">
        <name>Mn(2+)</name>
        <dbReference type="ChEBI" id="CHEBI:29035"/>
    </cofactor>
</comment>
<comment type="subcellular location">
    <subcellularLocation>
        <location evidence="4">Membrane</location>
        <topology evidence="4">Multi-pass membrane protein</topology>
    </subcellularLocation>
</comment>
<keyword evidence="11 16" id="KW-1133">Transmembrane helix</keyword>
<dbReference type="InterPro" id="IPR001054">
    <property type="entry name" value="A/G_cyclase"/>
</dbReference>
<feature type="domain" description="Guanylate cyclase" evidence="17">
    <location>
        <begin position="331"/>
        <end position="458"/>
    </location>
</feature>
<reference evidence="18" key="1">
    <citation type="submission" date="2021-01" db="EMBL/GenBank/DDBJ databases">
        <authorList>
            <person name="Zahm M."/>
            <person name="Roques C."/>
            <person name="Cabau C."/>
            <person name="Klopp C."/>
            <person name="Donnadieu C."/>
            <person name="Jouanno E."/>
            <person name="Lampietro C."/>
            <person name="Louis A."/>
            <person name="Herpin A."/>
            <person name="Echchiki A."/>
            <person name="Berthelot C."/>
            <person name="Parey E."/>
            <person name="Roest-Crollius H."/>
            <person name="Braasch I."/>
            <person name="Postlethwait J."/>
            <person name="Bobe J."/>
            <person name="Montfort J."/>
            <person name="Bouchez O."/>
            <person name="Begum T."/>
            <person name="Mejri S."/>
            <person name="Adams A."/>
            <person name="Chen W.-J."/>
            <person name="Guiguen Y."/>
        </authorList>
    </citation>
    <scope>NUCLEOTIDE SEQUENCE</scope>
    <source>
        <tissue evidence="18">Blood</tissue>
    </source>
</reference>
<keyword evidence="8" id="KW-0547">Nucleotide-binding</keyword>
<sequence length="523" mass="59137">MLRSTVRALLPLYRTPAGSLHLKELSEEDTGVRRRDTAGRSPSVSMWRAAMRRRRYLLERAENGTAKQKSTDWLYESYYCMSQQHPLIVFLLLIVMGACLALLAVFFASGLDIEDHIAFIITVPTALAIFLAIFVLVCMESVFKKLLHVFSLVIWACLVAMGYLFMFFGGIICPWDQVSFFLFIIFVVYTMLPFSMRDAIIASVLTSSSHTVVVSVRLSTTADNMEPLIWQILANVIIFICGNMAGAYHKHLMDLAVKQTYQDTCNCIKSPIKLEFEKRQQERLLLSLLPAHIARVMKAEIIQRLQGPNFGQVENTNNFHNLYVQRHTNVSILYADIVGFTRLASDCSPGELVHMLNELFGKFDQIAKENECMRIKILGDCYYCVSGLPESLLNHAKNCVKMGLDMCEAIKKVRDATGVDINMRVGVHSGNVLCGVIGLQKWQYDVWSHDVTLANHMEAGGVPGRVHITSVTLEHLNGAYKVEDGEGQERDSYLKEHGVVTYLVINPKADRRSPQHHYRPRTH</sequence>
<dbReference type="GO" id="GO:0007189">
    <property type="term" value="P:adenylate cyclase-activating G protein-coupled receptor signaling pathway"/>
    <property type="evidence" value="ECO:0007669"/>
    <property type="project" value="TreeGrafter"/>
</dbReference>
<dbReference type="GO" id="GO:0007193">
    <property type="term" value="P:adenylate cyclase-inhibiting G protein-coupled receptor signaling pathway"/>
    <property type="evidence" value="ECO:0007669"/>
    <property type="project" value="TreeGrafter"/>
</dbReference>
<dbReference type="EC" id="4.6.1.1" evidence="5"/>
<dbReference type="GO" id="GO:0005886">
    <property type="term" value="C:plasma membrane"/>
    <property type="evidence" value="ECO:0007669"/>
    <property type="project" value="TreeGrafter"/>
</dbReference>
<keyword evidence="6 16" id="KW-0812">Transmembrane</keyword>
<comment type="similarity">
    <text evidence="15">Belongs to the adenylyl cyclase class-4/guanylyl cyclase family.</text>
</comment>
<dbReference type="PANTHER" id="PTHR45627">
    <property type="entry name" value="ADENYLATE CYCLASE TYPE 1"/>
    <property type="match status" value="1"/>
</dbReference>
<protein>
    <recommendedName>
        <fullName evidence="5">adenylate cyclase</fullName>
        <ecNumber evidence="5">4.6.1.1</ecNumber>
    </recommendedName>
</protein>
<feature type="transmembrane region" description="Helical" evidence="16">
    <location>
        <begin position="117"/>
        <end position="139"/>
    </location>
</feature>
<evidence type="ECO:0000256" key="6">
    <source>
        <dbReference type="ARBA" id="ARBA00022692"/>
    </source>
</evidence>
<organism evidence="18 19">
    <name type="scientific">Albula goreensis</name>
    <dbReference type="NCBI Taxonomy" id="1534307"/>
    <lineage>
        <taxon>Eukaryota</taxon>
        <taxon>Metazoa</taxon>
        <taxon>Chordata</taxon>
        <taxon>Craniata</taxon>
        <taxon>Vertebrata</taxon>
        <taxon>Euteleostomi</taxon>
        <taxon>Actinopterygii</taxon>
        <taxon>Neopterygii</taxon>
        <taxon>Teleostei</taxon>
        <taxon>Albuliformes</taxon>
        <taxon>Albulidae</taxon>
        <taxon>Albula</taxon>
    </lineage>
</organism>
<dbReference type="PANTHER" id="PTHR45627:SF6">
    <property type="entry name" value="ADENYLATE CYCLASE TYPE 2"/>
    <property type="match status" value="1"/>
</dbReference>
<evidence type="ECO:0000256" key="10">
    <source>
        <dbReference type="ARBA" id="ARBA00022842"/>
    </source>
</evidence>
<dbReference type="GO" id="GO:0004016">
    <property type="term" value="F:adenylate cyclase activity"/>
    <property type="evidence" value="ECO:0007669"/>
    <property type="project" value="UniProtKB-EC"/>
</dbReference>
<gene>
    <name evidence="18" type="ORF">AGOR_G00206160</name>
</gene>
<feature type="transmembrane region" description="Helical" evidence="16">
    <location>
        <begin position="146"/>
        <end position="168"/>
    </location>
</feature>
<keyword evidence="9" id="KW-0067">ATP-binding</keyword>
<dbReference type="Pfam" id="PF00211">
    <property type="entry name" value="Guanylate_cyc"/>
    <property type="match status" value="1"/>
</dbReference>
<dbReference type="InterPro" id="IPR029787">
    <property type="entry name" value="Nucleotide_cyclase"/>
</dbReference>